<evidence type="ECO:0000313" key="3">
    <source>
        <dbReference type="Proteomes" id="UP001286313"/>
    </source>
</evidence>
<sequence>MVALAAGVSRDDASDSHLVIGSDDLVRQLSANQVQGWDGAVWCEMKDKLLHVEVIVGELVLVPPSSRHAQLTNSDSSFRPILPVVAVQVCNGPVLHVPFCDEGVQDRGRDEHISLPQEVLKTYSEVEGRFVFQRGKSCLFTFPDRDITSWDGKVNIVILDKFRVPASVYGRCEARLKEHNGLKGTQTLIGKLAVLNDKEERVSHLTIFVSCQDVGEDVSLQIQPQSEKDKTEAICQTELGNVHCPESIASQIPGLHTICNNECNDCKCKRNVTPTAGNAIEVNAVNADKHVKQNLCPINIGSVPINEERYFQELEIYPSSCSKIMDVDHITSEQIALMIEKIYNSKDETSKDTGVESPLIRSDLDDESYQNYPVIGIKKNPRRERIGNETVQKLGGDLETLSNTPKERPRRRPNSATSSSSNSLESSTVHDNAKGKLRNRTTLSPRSEISNGSSILSSSKSSRESSSNVSIIRRPTGWLRSTPVAPTPNTITHPKLNRTHFLRRVSTDTQLAYQLQTEVNRQVKGRLKQLDEGFKTQLEKLQKVKFRKGQTQKGQSVGCQTIDLFQGSYLSPELVEKISINSNYHEVQIHHDWEKSEVRNNEMLSSSNRIKPKIFQKNLTFDIDTSEKEEDNHTRRKYEADIDVPVQLHLGNATDRQMDNQNISGNKMTDIAATEANAACSTTSLERMSATSSDSKQKSHQDVANKSQDVTLNMMREPSQDTAQTYTIHGNLSKTIQSSEEVASEDYSKHSEYLIALSSNKTSTDSSHSHHRSVENNKGSQSSELAKASKMSLEVCKEILKGKQADSLTRAGNLLIKPQEYSSTPEEVVSVDASYQSCSVGSIKAEEVEEGNSISEIFSLPSGKNSIPNVNGDYSGYGSSILSSYSQPKDSIPTISNNSISTPQPLGNNIISTNSQSFTSESIGLLKSVKPISFASEIYSRPTAHVSESSINSKSIDTNLTSRADRDGQTMNQLKQKNEREGKNLGKDEGNIDYSVSDISGRIAALLVPRRLSVARINTDSVSSYIPSDLCNTMSSLSDMSQD</sequence>
<evidence type="ECO:0000313" key="2">
    <source>
        <dbReference type="EMBL" id="KAK3858630.1"/>
    </source>
</evidence>
<name>A0AAE1EPI6_PETCI</name>
<comment type="caution">
    <text evidence="2">The sequence shown here is derived from an EMBL/GenBank/DDBJ whole genome shotgun (WGS) entry which is preliminary data.</text>
</comment>
<dbReference type="AlphaFoldDB" id="A0AAE1EPI6"/>
<proteinExistence type="predicted"/>
<protein>
    <submittedName>
        <fullName evidence="2">Uncharacterized protein</fullName>
    </submittedName>
</protein>
<feature type="compositionally biased region" description="Low complexity" evidence="1">
    <location>
        <begin position="415"/>
        <end position="427"/>
    </location>
</feature>
<feature type="region of interest" description="Disordered" evidence="1">
    <location>
        <begin position="383"/>
        <end position="470"/>
    </location>
</feature>
<feature type="compositionally biased region" description="Basic and acidic residues" evidence="1">
    <location>
        <begin position="976"/>
        <end position="990"/>
    </location>
</feature>
<keyword evidence="3" id="KW-1185">Reference proteome</keyword>
<feature type="compositionally biased region" description="Low complexity" evidence="1">
    <location>
        <begin position="446"/>
        <end position="470"/>
    </location>
</feature>
<feature type="region of interest" description="Disordered" evidence="1">
    <location>
        <begin position="760"/>
        <end position="786"/>
    </location>
</feature>
<feature type="region of interest" description="Disordered" evidence="1">
    <location>
        <begin position="683"/>
        <end position="710"/>
    </location>
</feature>
<feature type="compositionally biased region" description="Polar residues" evidence="1">
    <location>
        <begin position="946"/>
        <end position="962"/>
    </location>
</feature>
<organism evidence="2 3">
    <name type="scientific">Petrolisthes cinctipes</name>
    <name type="common">Flat porcelain crab</name>
    <dbReference type="NCBI Taxonomy" id="88211"/>
    <lineage>
        <taxon>Eukaryota</taxon>
        <taxon>Metazoa</taxon>
        <taxon>Ecdysozoa</taxon>
        <taxon>Arthropoda</taxon>
        <taxon>Crustacea</taxon>
        <taxon>Multicrustacea</taxon>
        <taxon>Malacostraca</taxon>
        <taxon>Eumalacostraca</taxon>
        <taxon>Eucarida</taxon>
        <taxon>Decapoda</taxon>
        <taxon>Pleocyemata</taxon>
        <taxon>Anomura</taxon>
        <taxon>Galatheoidea</taxon>
        <taxon>Porcellanidae</taxon>
        <taxon>Petrolisthes</taxon>
    </lineage>
</organism>
<evidence type="ECO:0000256" key="1">
    <source>
        <dbReference type="SAM" id="MobiDB-lite"/>
    </source>
</evidence>
<gene>
    <name evidence="2" type="ORF">Pcinc_035188</name>
</gene>
<feature type="region of interest" description="Disordered" evidence="1">
    <location>
        <begin position="946"/>
        <end position="990"/>
    </location>
</feature>
<reference evidence="2" key="1">
    <citation type="submission" date="2023-10" db="EMBL/GenBank/DDBJ databases">
        <title>Genome assemblies of two species of porcelain crab, Petrolisthes cinctipes and Petrolisthes manimaculis (Anomura: Porcellanidae).</title>
        <authorList>
            <person name="Angst P."/>
        </authorList>
    </citation>
    <scope>NUCLEOTIDE SEQUENCE</scope>
    <source>
        <strain evidence="2">PB745_01</strain>
        <tissue evidence="2">Gill</tissue>
    </source>
</reference>
<feature type="compositionally biased region" description="Polar residues" evidence="1">
    <location>
        <begin position="683"/>
        <end position="694"/>
    </location>
</feature>
<dbReference type="EMBL" id="JAWQEG010005251">
    <property type="protein sequence ID" value="KAK3858630.1"/>
    <property type="molecule type" value="Genomic_DNA"/>
</dbReference>
<dbReference type="Proteomes" id="UP001286313">
    <property type="component" value="Unassembled WGS sequence"/>
</dbReference>
<accession>A0AAE1EPI6</accession>